<dbReference type="Proteomes" id="UP001491310">
    <property type="component" value="Unassembled WGS sequence"/>
</dbReference>
<evidence type="ECO:0000256" key="9">
    <source>
        <dbReference type="SAM" id="SignalP"/>
    </source>
</evidence>
<evidence type="ECO:0000256" key="7">
    <source>
        <dbReference type="ARBA" id="ARBA00049169"/>
    </source>
</evidence>
<keyword evidence="12" id="KW-1185">Reference proteome</keyword>
<gene>
    <name evidence="11" type="ORF">WJX75_009905</name>
</gene>
<evidence type="ECO:0000256" key="3">
    <source>
        <dbReference type="ARBA" id="ARBA00022723"/>
    </source>
</evidence>
<organism evidence="11 12">
    <name type="scientific">Coccomyxa subellipsoidea</name>
    <dbReference type="NCBI Taxonomy" id="248742"/>
    <lineage>
        <taxon>Eukaryota</taxon>
        <taxon>Viridiplantae</taxon>
        <taxon>Chlorophyta</taxon>
        <taxon>core chlorophytes</taxon>
        <taxon>Trebouxiophyceae</taxon>
        <taxon>Trebouxiophyceae incertae sedis</taxon>
        <taxon>Coccomyxaceae</taxon>
        <taxon>Coccomyxa</taxon>
    </lineage>
</organism>
<evidence type="ECO:0000313" key="12">
    <source>
        <dbReference type="Proteomes" id="UP001491310"/>
    </source>
</evidence>
<keyword evidence="6" id="KW-0408">Iron</keyword>
<dbReference type="InterPro" id="IPR044862">
    <property type="entry name" value="Pro_4_hyd_alph_FE2OG_OXY"/>
</dbReference>
<reference evidence="11 12" key="1">
    <citation type="journal article" date="2024" name="Nat. Commun.">
        <title>Phylogenomics reveals the evolutionary origins of lichenization in chlorophyte algae.</title>
        <authorList>
            <person name="Puginier C."/>
            <person name="Libourel C."/>
            <person name="Otte J."/>
            <person name="Skaloud P."/>
            <person name="Haon M."/>
            <person name="Grisel S."/>
            <person name="Petersen M."/>
            <person name="Berrin J.G."/>
            <person name="Delaux P.M."/>
            <person name="Dal Grande F."/>
            <person name="Keller J."/>
        </authorList>
    </citation>
    <scope>NUCLEOTIDE SEQUENCE [LARGE SCALE GENOMIC DNA]</scope>
    <source>
        <strain evidence="11 12">SAG 216-7</strain>
    </source>
</reference>
<evidence type="ECO:0000313" key="11">
    <source>
        <dbReference type="EMBL" id="KAK9909274.1"/>
    </source>
</evidence>
<evidence type="ECO:0000256" key="1">
    <source>
        <dbReference type="ARBA" id="ARBA00001961"/>
    </source>
</evidence>
<keyword evidence="3" id="KW-0479">Metal-binding</keyword>
<accession>A0ABR2YQJ5</accession>
<keyword evidence="4" id="KW-0223">Dioxygenase</keyword>
<feature type="signal peptide" evidence="9">
    <location>
        <begin position="1"/>
        <end position="19"/>
    </location>
</feature>
<dbReference type="SMART" id="SM00702">
    <property type="entry name" value="P4Hc"/>
    <property type="match status" value="1"/>
</dbReference>
<protein>
    <recommendedName>
        <fullName evidence="10">Fe2OG dioxygenase domain-containing protein</fullName>
    </recommendedName>
</protein>
<evidence type="ECO:0000256" key="6">
    <source>
        <dbReference type="ARBA" id="ARBA00023004"/>
    </source>
</evidence>
<name>A0ABR2YQJ5_9CHLO</name>
<dbReference type="InterPro" id="IPR006620">
    <property type="entry name" value="Pro_4_hyd_alph"/>
</dbReference>
<keyword evidence="5" id="KW-0560">Oxidoreductase</keyword>
<dbReference type="PROSITE" id="PS51471">
    <property type="entry name" value="FE2OG_OXY"/>
    <property type="match status" value="1"/>
</dbReference>
<dbReference type="EMBL" id="JALJOT010000007">
    <property type="protein sequence ID" value="KAK9909274.1"/>
    <property type="molecule type" value="Genomic_DNA"/>
</dbReference>
<comment type="caution">
    <text evidence="11">The sequence shown here is derived from an EMBL/GenBank/DDBJ whole genome shotgun (WGS) entry which is preliminary data.</text>
</comment>
<evidence type="ECO:0000256" key="5">
    <source>
        <dbReference type="ARBA" id="ARBA00023002"/>
    </source>
</evidence>
<evidence type="ECO:0000256" key="2">
    <source>
        <dbReference type="ARBA" id="ARBA00004648"/>
    </source>
</evidence>
<dbReference type="InterPro" id="IPR005123">
    <property type="entry name" value="Oxoglu/Fe-dep_dioxygenase_dom"/>
</dbReference>
<sequence length="275" mass="30792">MMLLCLCFLCLGLLGLVAGRKTKLRDKARELISSSNSIGSGKKNQLREKDGVYMEVLSWEPRAYLYHNFLTEAEADHLVQKGKPHMEKSEVVDNETGKSAPSKVRTSSGMFLNRAEDDVIERIEARIAKYTAIPKENGEGLQVLHYQASEEYRPHFDYFHDQFNTQNGGQRIATMLMYLSDVEDGGETVFPDSFDKPNVGSAKFSECAQAGVAAKPKKGDALFFYSLTPDGKMDEKSLHAGCPVVKGDKWSATKWLRVDRFDAGWLPRPGLQEKS</sequence>
<dbReference type="PANTHER" id="PTHR10869:SF123">
    <property type="entry name" value="PROLYL 4-HYDROXYLASE 10-RELATED"/>
    <property type="match status" value="1"/>
</dbReference>
<dbReference type="Pfam" id="PF13640">
    <property type="entry name" value="2OG-FeII_Oxy_3"/>
    <property type="match status" value="1"/>
</dbReference>
<proteinExistence type="predicted"/>
<comment type="catalytic activity">
    <reaction evidence="7">
        <text>L-prolyl-[collagen] + 2-oxoglutarate + O2 = trans-4-hydroxy-L-prolyl-[collagen] + succinate + CO2</text>
        <dbReference type="Rhea" id="RHEA:18945"/>
        <dbReference type="Rhea" id="RHEA-COMP:11676"/>
        <dbReference type="Rhea" id="RHEA-COMP:11680"/>
        <dbReference type="ChEBI" id="CHEBI:15379"/>
        <dbReference type="ChEBI" id="CHEBI:16526"/>
        <dbReference type="ChEBI" id="CHEBI:16810"/>
        <dbReference type="ChEBI" id="CHEBI:30031"/>
        <dbReference type="ChEBI" id="CHEBI:50342"/>
        <dbReference type="ChEBI" id="CHEBI:61965"/>
        <dbReference type="EC" id="1.14.11.2"/>
    </reaction>
</comment>
<keyword evidence="9" id="KW-0732">Signal</keyword>
<dbReference type="InterPro" id="IPR045054">
    <property type="entry name" value="P4HA-like"/>
</dbReference>
<evidence type="ECO:0000256" key="8">
    <source>
        <dbReference type="SAM" id="MobiDB-lite"/>
    </source>
</evidence>
<evidence type="ECO:0000256" key="4">
    <source>
        <dbReference type="ARBA" id="ARBA00022964"/>
    </source>
</evidence>
<comment type="cofactor">
    <cofactor evidence="1">
        <name>L-ascorbate</name>
        <dbReference type="ChEBI" id="CHEBI:38290"/>
    </cofactor>
</comment>
<dbReference type="Gene3D" id="2.60.120.620">
    <property type="entry name" value="q2cbj1_9rhob like domain"/>
    <property type="match status" value="1"/>
</dbReference>
<dbReference type="PANTHER" id="PTHR10869">
    <property type="entry name" value="PROLYL 4-HYDROXYLASE ALPHA SUBUNIT"/>
    <property type="match status" value="1"/>
</dbReference>
<evidence type="ECO:0000259" key="10">
    <source>
        <dbReference type="PROSITE" id="PS51471"/>
    </source>
</evidence>
<comment type="subcellular location">
    <subcellularLocation>
        <location evidence="2">Endoplasmic reticulum membrane</location>
        <topology evidence="2">Single-pass type II membrane protein</topology>
    </subcellularLocation>
</comment>
<feature type="chain" id="PRO_5046695442" description="Fe2OG dioxygenase domain-containing protein" evidence="9">
    <location>
        <begin position="20"/>
        <end position="275"/>
    </location>
</feature>
<feature type="domain" description="Fe2OG dioxygenase" evidence="10">
    <location>
        <begin position="137"/>
        <end position="258"/>
    </location>
</feature>
<feature type="region of interest" description="Disordered" evidence="8">
    <location>
        <begin position="85"/>
        <end position="105"/>
    </location>
</feature>